<sequence length="97" mass="10703">MPSPDPHDDTSCDYEQFEKEQLTQDRDAIGVDTADVDDDEMAQRLVNDLVDAAVVTLVPEDQVLVHEPSGTTFDSTTQLVVFHRGWAAGRDADVEAE</sequence>
<dbReference type="InterPro" id="IPR058382">
    <property type="entry name" value="DUF8069"/>
</dbReference>
<feature type="domain" description="DUF8069" evidence="1">
    <location>
        <begin position="1"/>
        <end position="96"/>
    </location>
</feature>
<name>A0A2P4NPQ9_9EURY</name>
<dbReference type="AlphaFoldDB" id="A0A2P4NPQ9"/>
<dbReference type="EMBL" id="LOPW02000016">
    <property type="protein sequence ID" value="POG55133.1"/>
    <property type="molecule type" value="Genomic_DNA"/>
</dbReference>
<dbReference type="RefSeq" id="WP_058567090.1">
    <property type="nucleotide sequence ID" value="NZ_LOPW02000016.1"/>
</dbReference>
<dbReference type="Proteomes" id="UP000053621">
    <property type="component" value="Unassembled WGS sequence"/>
</dbReference>
<evidence type="ECO:0000313" key="3">
    <source>
        <dbReference type="Proteomes" id="UP000053621"/>
    </source>
</evidence>
<keyword evidence="3" id="KW-1185">Reference proteome</keyword>
<dbReference type="OrthoDB" id="265281at2157"/>
<evidence type="ECO:0000313" key="2">
    <source>
        <dbReference type="EMBL" id="POG55133.1"/>
    </source>
</evidence>
<reference evidence="2" key="1">
    <citation type="submission" date="2017-08" db="EMBL/GenBank/DDBJ databases">
        <title>Haloferax marisrubri sp. nov., isolated from the Discovery deep brine-seawater interface in the Red Sea.</title>
        <authorList>
            <person name="Zhang G."/>
            <person name="Stingl U."/>
        </authorList>
    </citation>
    <scope>NUCLEOTIDE SEQUENCE [LARGE SCALE GENOMIC DNA]</scope>
    <source>
        <strain evidence="2">SB3</strain>
    </source>
</reference>
<evidence type="ECO:0000259" key="1">
    <source>
        <dbReference type="Pfam" id="PF26266"/>
    </source>
</evidence>
<protein>
    <recommendedName>
        <fullName evidence="1">DUF8069 domain-containing protein</fullName>
    </recommendedName>
</protein>
<gene>
    <name evidence="2" type="ORF">AUR65_011995</name>
</gene>
<accession>A0A2P4NPQ9</accession>
<dbReference type="Pfam" id="PF26266">
    <property type="entry name" value="DUF8069"/>
    <property type="match status" value="1"/>
</dbReference>
<proteinExistence type="predicted"/>
<comment type="caution">
    <text evidence="2">The sequence shown here is derived from an EMBL/GenBank/DDBJ whole genome shotgun (WGS) entry which is preliminary data.</text>
</comment>
<organism evidence="2 3">
    <name type="scientific">Haloferax marisrubri</name>
    <dbReference type="NCBI Taxonomy" id="1544719"/>
    <lineage>
        <taxon>Archaea</taxon>
        <taxon>Methanobacteriati</taxon>
        <taxon>Methanobacteriota</taxon>
        <taxon>Stenosarchaea group</taxon>
        <taxon>Halobacteria</taxon>
        <taxon>Halobacteriales</taxon>
        <taxon>Haloferacaceae</taxon>
        <taxon>Haloferax</taxon>
    </lineage>
</organism>